<dbReference type="EMBL" id="VIOS01000166">
    <property type="protein sequence ID" value="TQP07899.1"/>
    <property type="molecule type" value="Genomic_DNA"/>
</dbReference>
<evidence type="ECO:0000313" key="2">
    <source>
        <dbReference type="EMBL" id="TQP09728.1"/>
    </source>
</evidence>
<sequence length="27" mass="3258">NARHFYYEWFFVITVLCRKLVVTLAAP</sequence>
<evidence type="ECO:0000313" key="1">
    <source>
        <dbReference type="EMBL" id="TQP07899.1"/>
    </source>
</evidence>
<organism evidence="2 3">
    <name type="scientific">Vibrio cholerae</name>
    <dbReference type="NCBI Taxonomy" id="666"/>
    <lineage>
        <taxon>Bacteria</taxon>
        <taxon>Pseudomonadati</taxon>
        <taxon>Pseudomonadota</taxon>
        <taxon>Gammaproteobacteria</taxon>
        <taxon>Vibrionales</taxon>
        <taxon>Vibrionaceae</taxon>
        <taxon>Vibrio</taxon>
    </lineage>
</organism>
<reference evidence="2 3" key="1">
    <citation type="submission" date="2019-07" db="EMBL/GenBank/DDBJ databases">
        <title>Phenotypic and genotypic antimicrobial resistance traits of Vibrio cholerae non-O1/non-O139 isolated from a large Austrian lake frequently associated with cases of infection.</title>
        <authorList>
            <person name="Lepuschitz S."/>
            <person name="Baron S."/>
            <person name="Larvor E."/>
            <person name="Granier S."/>
            <person name="Pretzer C."/>
            <person name="Mach R.L."/>
            <person name="Farnleitner A.H."/>
            <person name="Ruppitsch W."/>
            <person name="Pleininger S."/>
            <person name="Indra A."/>
            <person name="Kirschner A.K.T."/>
        </authorList>
    </citation>
    <scope>NUCLEOTIDE SEQUENCE [LARGE SCALE GENOMIC DNA]</scope>
    <source>
        <strain evidence="2 3">A12JL36W90</strain>
    </source>
</reference>
<comment type="caution">
    <text evidence="2">The sequence shown here is derived from an EMBL/GenBank/DDBJ whole genome shotgun (WGS) entry which is preliminary data.</text>
</comment>
<dbReference type="AlphaFoldDB" id="A0A544BTP2"/>
<gene>
    <name evidence="2" type="ORF">FLM02_17015</name>
    <name evidence="1" type="ORF">FLM02_19330</name>
</gene>
<dbReference type="EMBL" id="VIOS01000099">
    <property type="protein sequence ID" value="TQP09728.1"/>
    <property type="molecule type" value="Genomic_DNA"/>
</dbReference>
<protein>
    <submittedName>
        <fullName evidence="2">DUF3265 domain-containing protein</fullName>
    </submittedName>
</protein>
<evidence type="ECO:0000313" key="3">
    <source>
        <dbReference type="Proteomes" id="UP000319979"/>
    </source>
</evidence>
<accession>A0A544BTP2</accession>
<feature type="non-terminal residue" evidence="2">
    <location>
        <position position="1"/>
    </location>
</feature>
<proteinExistence type="predicted"/>
<name>A0A544BTP2_VIBCL</name>
<dbReference type="Proteomes" id="UP000319979">
    <property type="component" value="Unassembled WGS sequence"/>
</dbReference>